<dbReference type="Proteomes" id="UP000814033">
    <property type="component" value="Unassembled WGS sequence"/>
</dbReference>
<reference evidence="1" key="2">
    <citation type="journal article" date="2022" name="New Phytol.">
        <title>Evolutionary transition to the ectomycorrhizal habit in the genomes of a hyperdiverse lineage of mushroom-forming fungi.</title>
        <authorList>
            <person name="Looney B."/>
            <person name="Miyauchi S."/>
            <person name="Morin E."/>
            <person name="Drula E."/>
            <person name="Courty P.E."/>
            <person name="Kohler A."/>
            <person name="Kuo A."/>
            <person name="LaButti K."/>
            <person name="Pangilinan J."/>
            <person name="Lipzen A."/>
            <person name="Riley R."/>
            <person name="Andreopoulos W."/>
            <person name="He G."/>
            <person name="Johnson J."/>
            <person name="Nolan M."/>
            <person name="Tritt A."/>
            <person name="Barry K.W."/>
            <person name="Grigoriev I.V."/>
            <person name="Nagy L.G."/>
            <person name="Hibbett D."/>
            <person name="Henrissat B."/>
            <person name="Matheny P.B."/>
            <person name="Labbe J."/>
            <person name="Martin F.M."/>
        </authorList>
    </citation>
    <scope>NUCLEOTIDE SEQUENCE</scope>
    <source>
        <strain evidence="1">FP105234-sp</strain>
    </source>
</reference>
<organism evidence="1 2">
    <name type="scientific">Auriscalpium vulgare</name>
    <dbReference type="NCBI Taxonomy" id="40419"/>
    <lineage>
        <taxon>Eukaryota</taxon>
        <taxon>Fungi</taxon>
        <taxon>Dikarya</taxon>
        <taxon>Basidiomycota</taxon>
        <taxon>Agaricomycotina</taxon>
        <taxon>Agaricomycetes</taxon>
        <taxon>Russulales</taxon>
        <taxon>Auriscalpiaceae</taxon>
        <taxon>Auriscalpium</taxon>
    </lineage>
</organism>
<evidence type="ECO:0000313" key="2">
    <source>
        <dbReference type="Proteomes" id="UP000814033"/>
    </source>
</evidence>
<name>A0ACB8S896_9AGAM</name>
<keyword evidence="2" id="KW-1185">Reference proteome</keyword>
<comment type="caution">
    <text evidence="1">The sequence shown here is derived from an EMBL/GenBank/DDBJ whole genome shotgun (WGS) entry which is preliminary data.</text>
</comment>
<sequence length="273" mass="29246">MRGNAPRYSSSHLQAGASGSNNHPPDPGPGDSTADVSTANSSPAELESGGSWQAYRSAEMQGSPYPPLEEFLRNFGSWPPKLLGGESPQRPEGETSRLTQTSASWLQAQTQSFPSDLPLPPPHTMMATAAGSPSPWPGLGASPYIGAIPSVRDGSEIASGSVQSFKEESVAGSSPQDAMTPASSLGKSTSTRLSTRRARNTGPYQGTTSEGHTCECGPHVFERLSDLRRHRQTARVHGGNGHFECEECLTTFTRHDALLRHKRKQHTWTLPED</sequence>
<dbReference type="EMBL" id="MU275847">
    <property type="protein sequence ID" value="KAI0052181.1"/>
    <property type="molecule type" value="Genomic_DNA"/>
</dbReference>
<evidence type="ECO:0000313" key="1">
    <source>
        <dbReference type="EMBL" id="KAI0052181.1"/>
    </source>
</evidence>
<proteinExistence type="predicted"/>
<reference evidence="1" key="1">
    <citation type="submission" date="2021-02" db="EMBL/GenBank/DDBJ databases">
        <authorList>
            <consortium name="DOE Joint Genome Institute"/>
            <person name="Ahrendt S."/>
            <person name="Looney B.P."/>
            <person name="Miyauchi S."/>
            <person name="Morin E."/>
            <person name="Drula E."/>
            <person name="Courty P.E."/>
            <person name="Chicoki N."/>
            <person name="Fauchery L."/>
            <person name="Kohler A."/>
            <person name="Kuo A."/>
            <person name="Labutti K."/>
            <person name="Pangilinan J."/>
            <person name="Lipzen A."/>
            <person name="Riley R."/>
            <person name="Andreopoulos W."/>
            <person name="He G."/>
            <person name="Johnson J."/>
            <person name="Barry K.W."/>
            <person name="Grigoriev I.V."/>
            <person name="Nagy L."/>
            <person name="Hibbett D."/>
            <person name="Henrissat B."/>
            <person name="Matheny P.B."/>
            <person name="Labbe J."/>
            <person name="Martin F."/>
        </authorList>
    </citation>
    <scope>NUCLEOTIDE SEQUENCE</scope>
    <source>
        <strain evidence="1">FP105234-sp</strain>
    </source>
</reference>
<accession>A0ACB8S896</accession>
<protein>
    <submittedName>
        <fullName evidence="1">Uncharacterized protein</fullName>
    </submittedName>
</protein>
<gene>
    <name evidence="1" type="ORF">FA95DRAFT_68773</name>
</gene>